<dbReference type="GO" id="GO:0000160">
    <property type="term" value="P:phosphorelay signal transduction system"/>
    <property type="evidence" value="ECO:0007669"/>
    <property type="project" value="UniProtKB-KW"/>
</dbReference>
<dbReference type="AlphaFoldDB" id="A0A2N3HGX5"/>
<dbReference type="InterPro" id="IPR050595">
    <property type="entry name" value="Bact_response_regulator"/>
</dbReference>
<evidence type="ECO:0000259" key="4">
    <source>
        <dbReference type="PROSITE" id="PS50110"/>
    </source>
</evidence>
<sequence length="133" mass="14988">MNKLISHYMLVVEDEPIISEKIVKKLTDFIDSKKIKLANTVAGSLDLLDTCKFNIIILDLNLNDGNGITILNKVKEDHLKSLVYVFSINSELKNICLKKGATAFFDKSKDFDDLISTVKTAYQNIFNESDSVQ</sequence>
<accession>A0A2N3HGX5</accession>
<evidence type="ECO:0000313" key="6">
    <source>
        <dbReference type="Proteomes" id="UP000233435"/>
    </source>
</evidence>
<dbReference type="OrthoDB" id="9789181at2"/>
<dbReference type="CDD" id="cd00156">
    <property type="entry name" value="REC"/>
    <property type="match status" value="1"/>
</dbReference>
<keyword evidence="1 3" id="KW-0597">Phosphoprotein</keyword>
<evidence type="ECO:0000256" key="1">
    <source>
        <dbReference type="ARBA" id="ARBA00022553"/>
    </source>
</evidence>
<comment type="caution">
    <text evidence="5">The sequence shown here is derived from an EMBL/GenBank/DDBJ whole genome shotgun (WGS) entry which is preliminary data.</text>
</comment>
<dbReference type="Pfam" id="PF00072">
    <property type="entry name" value="Response_reg"/>
    <property type="match status" value="1"/>
</dbReference>
<dbReference type="PANTHER" id="PTHR44591:SF14">
    <property type="entry name" value="PROTEIN PILG"/>
    <property type="match status" value="1"/>
</dbReference>
<dbReference type="EMBL" id="PJEO01000052">
    <property type="protein sequence ID" value="PKQ44142.1"/>
    <property type="molecule type" value="Genomic_DNA"/>
</dbReference>
<feature type="modified residue" description="4-aspartylphosphate" evidence="3">
    <location>
        <position position="59"/>
    </location>
</feature>
<name>A0A2N3HGX5_9FLAO</name>
<dbReference type="Proteomes" id="UP000233435">
    <property type="component" value="Unassembled WGS sequence"/>
</dbReference>
<dbReference type="RefSeq" id="WP_106660724.1">
    <property type="nucleotide sequence ID" value="NZ_PJEO01000052.1"/>
</dbReference>
<dbReference type="InterPro" id="IPR001789">
    <property type="entry name" value="Sig_transdc_resp-reg_receiver"/>
</dbReference>
<dbReference type="Gene3D" id="3.40.50.2300">
    <property type="match status" value="1"/>
</dbReference>
<keyword evidence="2" id="KW-0902">Two-component regulatory system</keyword>
<dbReference type="SUPFAM" id="SSF52172">
    <property type="entry name" value="CheY-like"/>
    <property type="match status" value="1"/>
</dbReference>
<dbReference type="InterPro" id="IPR011006">
    <property type="entry name" value="CheY-like_superfamily"/>
</dbReference>
<reference evidence="5 6" key="1">
    <citation type="submission" date="2017-12" db="EMBL/GenBank/DDBJ databases">
        <title>Confluentibacter flavum sp. nov., isolated from the saline lake.</title>
        <authorList>
            <person name="Yu L."/>
        </authorList>
    </citation>
    <scope>NUCLEOTIDE SEQUENCE [LARGE SCALE GENOMIC DNA]</scope>
    <source>
        <strain evidence="5 6">3B</strain>
    </source>
</reference>
<dbReference type="SMART" id="SM00448">
    <property type="entry name" value="REC"/>
    <property type="match status" value="1"/>
</dbReference>
<protein>
    <recommendedName>
        <fullName evidence="4">Response regulatory domain-containing protein</fullName>
    </recommendedName>
</protein>
<feature type="domain" description="Response regulatory" evidence="4">
    <location>
        <begin position="8"/>
        <end position="122"/>
    </location>
</feature>
<organism evidence="5 6">
    <name type="scientific">Confluentibacter flavum</name>
    <dbReference type="NCBI Taxonomy" id="1909700"/>
    <lineage>
        <taxon>Bacteria</taxon>
        <taxon>Pseudomonadati</taxon>
        <taxon>Bacteroidota</taxon>
        <taxon>Flavobacteriia</taxon>
        <taxon>Flavobacteriales</taxon>
        <taxon>Flavobacteriaceae</taxon>
        <taxon>Confluentibacter</taxon>
    </lineage>
</organism>
<keyword evidence="6" id="KW-1185">Reference proteome</keyword>
<dbReference type="PANTHER" id="PTHR44591">
    <property type="entry name" value="STRESS RESPONSE REGULATOR PROTEIN 1"/>
    <property type="match status" value="1"/>
</dbReference>
<evidence type="ECO:0000313" key="5">
    <source>
        <dbReference type="EMBL" id="PKQ44142.1"/>
    </source>
</evidence>
<dbReference type="PROSITE" id="PS50110">
    <property type="entry name" value="RESPONSE_REGULATORY"/>
    <property type="match status" value="1"/>
</dbReference>
<evidence type="ECO:0000256" key="2">
    <source>
        <dbReference type="ARBA" id="ARBA00023012"/>
    </source>
</evidence>
<gene>
    <name evidence="5" type="ORF">CSW08_15230</name>
</gene>
<evidence type="ECO:0000256" key="3">
    <source>
        <dbReference type="PROSITE-ProRule" id="PRU00169"/>
    </source>
</evidence>
<proteinExistence type="predicted"/>